<gene>
    <name evidence="2" type="ORF">D1970_05430</name>
</gene>
<dbReference type="AlphaFoldDB" id="A0A398BBF2"/>
<dbReference type="EMBL" id="QWVT01000010">
    <property type="protein sequence ID" value="RID87365.1"/>
    <property type="molecule type" value="Genomic_DNA"/>
</dbReference>
<keyword evidence="3" id="KW-1185">Reference proteome</keyword>
<comment type="caution">
    <text evidence="2">The sequence shown here is derived from an EMBL/GenBank/DDBJ whole genome shotgun (WGS) entry which is preliminary data.</text>
</comment>
<dbReference type="Proteomes" id="UP000265816">
    <property type="component" value="Unassembled WGS sequence"/>
</dbReference>
<dbReference type="InterPro" id="IPR024980">
    <property type="entry name" value="DUF3886"/>
</dbReference>
<evidence type="ECO:0000313" key="2">
    <source>
        <dbReference type="EMBL" id="RID87365.1"/>
    </source>
</evidence>
<proteinExistence type="predicted"/>
<dbReference type="Pfam" id="PF13025">
    <property type="entry name" value="DUF3886"/>
    <property type="match status" value="1"/>
</dbReference>
<evidence type="ECO:0000256" key="1">
    <source>
        <dbReference type="SAM" id="MobiDB-lite"/>
    </source>
</evidence>
<feature type="compositionally biased region" description="Basic and acidic residues" evidence="1">
    <location>
        <begin position="33"/>
        <end position="69"/>
    </location>
</feature>
<reference evidence="2 3" key="1">
    <citation type="submission" date="2018-08" db="EMBL/GenBank/DDBJ databases">
        <title>Bacillus jemisoniae sp. nov., Bacillus chryseoplanitiae sp. nov., Bacillus resnikiae sp. nov., and Bacillus frankliniae sp. nov., isolated from Viking spacecraft and associated surfaces.</title>
        <authorList>
            <person name="Seuylemezian A."/>
            <person name="Vaishampayan P."/>
        </authorList>
    </citation>
    <scope>NUCLEOTIDE SEQUENCE [LARGE SCALE GENOMIC DNA]</scope>
    <source>
        <strain evidence="2 3">JJ-247</strain>
    </source>
</reference>
<sequence>MMKKKRQARPEARKEEKPVTLGDLVNHDIMSQLKEKQKQLREEDEQKKRQQKEQEAAKKKEAQRLREKNMSFEDLLAENDMDWKKFK</sequence>
<protein>
    <submittedName>
        <fullName evidence="2">DUF3886 domain-containing protein</fullName>
    </submittedName>
</protein>
<feature type="region of interest" description="Disordered" evidence="1">
    <location>
        <begin position="1"/>
        <end position="69"/>
    </location>
</feature>
<organism evidence="2 3">
    <name type="scientific">Mesobacillus zeae</name>
    <dbReference type="NCBI Taxonomy" id="1917180"/>
    <lineage>
        <taxon>Bacteria</taxon>
        <taxon>Bacillati</taxon>
        <taxon>Bacillota</taxon>
        <taxon>Bacilli</taxon>
        <taxon>Bacillales</taxon>
        <taxon>Bacillaceae</taxon>
        <taxon>Mesobacillus</taxon>
    </lineage>
</organism>
<feature type="compositionally biased region" description="Basic and acidic residues" evidence="1">
    <location>
        <begin position="8"/>
        <end position="18"/>
    </location>
</feature>
<name>A0A398BBF2_9BACI</name>
<dbReference type="OrthoDB" id="2973258at2"/>
<evidence type="ECO:0000313" key="3">
    <source>
        <dbReference type="Proteomes" id="UP000265816"/>
    </source>
</evidence>
<accession>A0A398BBF2</accession>